<reference evidence="1 2" key="1">
    <citation type="submission" date="2023-11" db="EMBL/GenBank/DDBJ databases">
        <title>A Novel Polar Bacteriovorax (B. antarcticus) Isolated from the Biocrust in Antarctica.</title>
        <authorList>
            <person name="Mun W."/>
            <person name="Choi S.Y."/>
            <person name="Mitchell R.J."/>
        </authorList>
    </citation>
    <scope>NUCLEOTIDE SEQUENCE [LARGE SCALE GENOMIC DNA]</scope>
    <source>
        <strain evidence="1 2">PP10</strain>
    </source>
</reference>
<dbReference type="EMBL" id="JAYGJQ010000001">
    <property type="protein sequence ID" value="MEA9354971.1"/>
    <property type="molecule type" value="Genomic_DNA"/>
</dbReference>
<accession>A0ABU5VPK4</accession>
<keyword evidence="2" id="KW-1185">Reference proteome</keyword>
<dbReference type="RefSeq" id="WP_323574461.1">
    <property type="nucleotide sequence ID" value="NZ_JAYGJQ010000001.1"/>
</dbReference>
<evidence type="ECO:0000313" key="1">
    <source>
        <dbReference type="EMBL" id="MEA9354971.1"/>
    </source>
</evidence>
<name>A0ABU5VPK4_9BACT</name>
<comment type="caution">
    <text evidence="1">The sequence shown here is derived from an EMBL/GenBank/DDBJ whole genome shotgun (WGS) entry which is preliminary data.</text>
</comment>
<proteinExistence type="predicted"/>
<organism evidence="1 2">
    <name type="scientific">Bacteriovorax antarcticus</name>
    <dbReference type="NCBI Taxonomy" id="3088717"/>
    <lineage>
        <taxon>Bacteria</taxon>
        <taxon>Pseudomonadati</taxon>
        <taxon>Bdellovibrionota</taxon>
        <taxon>Bacteriovoracia</taxon>
        <taxon>Bacteriovoracales</taxon>
        <taxon>Bacteriovoracaceae</taxon>
        <taxon>Bacteriovorax</taxon>
    </lineage>
</organism>
<gene>
    <name evidence="1" type="ORF">SHI21_02100</name>
</gene>
<protein>
    <submittedName>
        <fullName evidence="1">Uncharacterized protein</fullName>
    </submittedName>
</protein>
<dbReference type="Proteomes" id="UP001302274">
    <property type="component" value="Unassembled WGS sequence"/>
</dbReference>
<evidence type="ECO:0000313" key="2">
    <source>
        <dbReference type="Proteomes" id="UP001302274"/>
    </source>
</evidence>
<sequence>MKASHPEIKDIWYRNSFCFDYWKFLKSDIDITIVFEKSKKHLIKEISYTHSVFRRFFPIIGELLIYSEDLKQPLLECVNTYELGRDPFLIEKYELIKKPDHYEKIIFLHKFLVANWFKKERPKKTAYYMEQIELGPPKPFMDLIDDLGSLLGVDQVEFKKHYIKLMELEEAPLEIDFPAVIYALFYNKLCYLKMNRPLDLNEKNILEKTVLWELWGCYSYQGSVDFTNLQEHLKRLIGGLDTLASEEFSNHSQSLAKQLGLLEE</sequence>